<reference evidence="2 3" key="1">
    <citation type="submission" date="2023-06" db="EMBL/GenBank/DDBJ databases">
        <title>Aquibacillus rhizosphaerae LR5S19.</title>
        <authorList>
            <person name="Sun J.-Q."/>
        </authorList>
    </citation>
    <scope>NUCLEOTIDE SEQUENCE [LARGE SCALE GENOMIC DNA]</scope>
    <source>
        <strain evidence="2 3">LR5S19</strain>
    </source>
</reference>
<sequence>MVKYGKELFSDNVNQLVTIIVSLALAIVAQKLSGDIVNMSFLNFIKDGYGLNSNTEQFSNLGNVLLSFIMYVVGCSFLLWMGITNLVTYNEMGTKPLMFLKIFLGFFQLLLVGLIFIEVKLFSYFMLLVFTSIILIDTLNYAASLEEVKGKSSSLANRNKQVKLKA</sequence>
<keyword evidence="1" id="KW-1133">Transmembrane helix</keyword>
<accession>A0ABT7L355</accession>
<dbReference type="Proteomes" id="UP001235343">
    <property type="component" value="Unassembled WGS sequence"/>
</dbReference>
<name>A0ABT7L355_9BACI</name>
<feature type="transmembrane region" description="Helical" evidence="1">
    <location>
        <begin position="99"/>
        <end position="117"/>
    </location>
</feature>
<protein>
    <submittedName>
        <fullName evidence="2">Uncharacterized protein</fullName>
    </submittedName>
</protein>
<keyword evidence="1" id="KW-0812">Transmembrane</keyword>
<dbReference type="RefSeq" id="WP_285930780.1">
    <property type="nucleotide sequence ID" value="NZ_JASTZU010000018.1"/>
</dbReference>
<evidence type="ECO:0000313" key="3">
    <source>
        <dbReference type="Proteomes" id="UP001235343"/>
    </source>
</evidence>
<feature type="transmembrane region" description="Helical" evidence="1">
    <location>
        <begin position="12"/>
        <end position="32"/>
    </location>
</feature>
<evidence type="ECO:0000313" key="2">
    <source>
        <dbReference type="EMBL" id="MDL4839824.1"/>
    </source>
</evidence>
<proteinExistence type="predicted"/>
<feature type="transmembrane region" description="Helical" evidence="1">
    <location>
        <begin position="123"/>
        <end position="143"/>
    </location>
</feature>
<keyword evidence="1" id="KW-0472">Membrane</keyword>
<gene>
    <name evidence="2" type="ORF">QQS35_05050</name>
</gene>
<evidence type="ECO:0000256" key="1">
    <source>
        <dbReference type="SAM" id="Phobius"/>
    </source>
</evidence>
<keyword evidence="3" id="KW-1185">Reference proteome</keyword>
<dbReference type="EMBL" id="JASTZU010000018">
    <property type="protein sequence ID" value="MDL4839824.1"/>
    <property type="molecule type" value="Genomic_DNA"/>
</dbReference>
<feature type="transmembrane region" description="Helical" evidence="1">
    <location>
        <begin position="64"/>
        <end position="87"/>
    </location>
</feature>
<organism evidence="2 3">
    <name type="scientific">Aquibacillus rhizosphaerae</name>
    <dbReference type="NCBI Taxonomy" id="3051431"/>
    <lineage>
        <taxon>Bacteria</taxon>
        <taxon>Bacillati</taxon>
        <taxon>Bacillota</taxon>
        <taxon>Bacilli</taxon>
        <taxon>Bacillales</taxon>
        <taxon>Bacillaceae</taxon>
        <taxon>Aquibacillus</taxon>
    </lineage>
</organism>
<comment type="caution">
    <text evidence="2">The sequence shown here is derived from an EMBL/GenBank/DDBJ whole genome shotgun (WGS) entry which is preliminary data.</text>
</comment>